<name>A0ACC0YRQ2_9ROSI</name>
<organism evidence="1 2">
    <name type="scientific">Pistacia integerrima</name>
    <dbReference type="NCBI Taxonomy" id="434235"/>
    <lineage>
        <taxon>Eukaryota</taxon>
        <taxon>Viridiplantae</taxon>
        <taxon>Streptophyta</taxon>
        <taxon>Embryophyta</taxon>
        <taxon>Tracheophyta</taxon>
        <taxon>Spermatophyta</taxon>
        <taxon>Magnoliopsida</taxon>
        <taxon>eudicotyledons</taxon>
        <taxon>Gunneridae</taxon>
        <taxon>Pentapetalae</taxon>
        <taxon>rosids</taxon>
        <taxon>malvids</taxon>
        <taxon>Sapindales</taxon>
        <taxon>Anacardiaceae</taxon>
        <taxon>Pistacia</taxon>
    </lineage>
</organism>
<dbReference type="EMBL" id="CM047740">
    <property type="protein sequence ID" value="KAJ0040217.1"/>
    <property type="molecule type" value="Genomic_DNA"/>
</dbReference>
<evidence type="ECO:0000313" key="2">
    <source>
        <dbReference type="Proteomes" id="UP001163603"/>
    </source>
</evidence>
<reference evidence="2" key="1">
    <citation type="journal article" date="2023" name="G3 (Bethesda)">
        <title>Genome assembly and association tests identify interacting loci associated with vigor, precocity, and sex in interspecific pistachio rootstocks.</title>
        <authorList>
            <person name="Palmer W."/>
            <person name="Jacygrad E."/>
            <person name="Sagayaradj S."/>
            <person name="Cavanaugh K."/>
            <person name="Han R."/>
            <person name="Bertier L."/>
            <person name="Beede B."/>
            <person name="Kafkas S."/>
            <person name="Golino D."/>
            <person name="Preece J."/>
            <person name="Michelmore R."/>
        </authorList>
    </citation>
    <scope>NUCLEOTIDE SEQUENCE [LARGE SCALE GENOMIC DNA]</scope>
</reference>
<dbReference type="Proteomes" id="UP001163603">
    <property type="component" value="Chromosome 5"/>
</dbReference>
<evidence type="ECO:0000313" key="1">
    <source>
        <dbReference type="EMBL" id="KAJ0040217.1"/>
    </source>
</evidence>
<protein>
    <submittedName>
        <fullName evidence="1">Uncharacterized protein</fullName>
    </submittedName>
</protein>
<comment type="caution">
    <text evidence="1">The sequence shown here is derived from an EMBL/GenBank/DDBJ whole genome shotgun (WGS) entry which is preliminary data.</text>
</comment>
<proteinExistence type="predicted"/>
<keyword evidence="2" id="KW-1185">Reference proteome</keyword>
<sequence>MMLPVVIPERLCSSCGAYCKSRQRRACCELRYPSECSHILEMIFQNDVDLVHEIEAVIGKQLEGFECKEKDVLSDITRVYKARRVVTMKSKDNGFEEKAKERKKTEIENTSRKRIIEEKEKKIS</sequence>
<accession>A0ACC0YRQ2</accession>
<gene>
    <name evidence="1" type="ORF">Pint_28560</name>
</gene>